<name>L7LB44_9ACTN</name>
<feature type="transmembrane region" description="Helical" evidence="7">
    <location>
        <begin position="206"/>
        <end position="228"/>
    </location>
</feature>
<dbReference type="GO" id="GO:0005886">
    <property type="term" value="C:plasma membrane"/>
    <property type="evidence" value="ECO:0007669"/>
    <property type="project" value="UniProtKB-SubCell"/>
</dbReference>
<gene>
    <name evidence="9" type="ORF">GOHSU_18_00130</name>
</gene>
<feature type="transmembrane region" description="Helical" evidence="7">
    <location>
        <begin position="54"/>
        <end position="77"/>
    </location>
</feature>
<evidence type="ECO:0000256" key="5">
    <source>
        <dbReference type="ARBA" id="ARBA00022989"/>
    </source>
</evidence>
<sequence>MTRDTVTHQARFSGGRTKLCLVRYSSRSRVVEEPVDLFTGTVGPAPRTAAWRTLWRAVAALAAVIVVLLGAYLVPLPSIGRVREWSESVGPWFVVVFFVVNLLAIIGPIPRSPFTMMSGVLFGPAVGFGGSMIVAALAAVVAFWLSRRLGRARVQRFLDRPVVRAVEERLERRGWLAVGSLRLIPVCPFAMVNYAAGLSSVRPLPYAVASIVGTAPGTAAVVFLGDALAGQASPLMVGVSAALFSVGVIGLVIDARMPVTAQQA</sequence>
<dbReference type="RefSeq" id="WP_005939050.1">
    <property type="nucleotide sequence ID" value="NZ_ATVK01000048.1"/>
</dbReference>
<feature type="transmembrane region" description="Helical" evidence="7">
    <location>
        <begin position="235"/>
        <end position="253"/>
    </location>
</feature>
<keyword evidence="3 7" id="KW-1003">Cell membrane</keyword>
<protein>
    <recommendedName>
        <fullName evidence="7">TVP38/TMEM64 family membrane protein</fullName>
    </recommendedName>
</protein>
<keyword evidence="6 7" id="KW-0472">Membrane</keyword>
<keyword evidence="10" id="KW-1185">Reference proteome</keyword>
<evidence type="ECO:0000313" key="10">
    <source>
        <dbReference type="Proteomes" id="UP000053405"/>
    </source>
</evidence>
<proteinExistence type="inferred from homology"/>
<dbReference type="STRING" id="1121927.GOHSU_18_00130"/>
<feature type="transmembrane region" description="Helical" evidence="7">
    <location>
        <begin position="174"/>
        <end position="194"/>
    </location>
</feature>
<evidence type="ECO:0000256" key="6">
    <source>
        <dbReference type="ARBA" id="ARBA00023136"/>
    </source>
</evidence>
<evidence type="ECO:0000259" key="8">
    <source>
        <dbReference type="Pfam" id="PF09335"/>
    </source>
</evidence>
<evidence type="ECO:0000256" key="3">
    <source>
        <dbReference type="ARBA" id="ARBA00022475"/>
    </source>
</evidence>
<dbReference type="Pfam" id="PF09335">
    <property type="entry name" value="VTT_dom"/>
    <property type="match status" value="1"/>
</dbReference>
<evidence type="ECO:0000256" key="4">
    <source>
        <dbReference type="ARBA" id="ARBA00022692"/>
    </source>
</evidence>
<accession>L7LB44</accession>
<feature type="transmembrane region" description="Helical" evidence="7">
    <location>
        <begin position="121"/>
        <end position="146"/>
    </location>
</feature>
<dbReference type="EMBL" id="BANT01000018">
    <property type="protein sequence ID" value="GAC57258.1"/>
    <property type="molecule type" value="Genomic_DNA"/>
</dbReference>
<dbReference type="eggNOG" id="COG0398">
    <property type="taxonomic scope" value="Bacteria"/>
</dbReference>
<organism evidence="9 10">
    <name type="scientific">Gordonia hirsuta DSM 44140 = NBRC 16056</name>
    <dbReference type="NCBI Taxonomy" id="1121927"/>
    <lineage>
        <taxon>Bacteria</taxon>
        <taxon>Bacillati</taxon>
        <taxon>Actinomycetota</taxon>
        <taxon>Actinomycetes</taxon>
        <taxon>Mycobacteriales</taxon>
        <taxon>Gordoniaceae</taxon>
        <taxon>Gordonia</taxon>
    </lineage>
</organism>
<comment type="subcellular location">
    <subcellularLocation>
        <location evidence="1 7">Cell membrane</location>
        <topology evidence="1 7">Multi-pass membrane protein</topology>
    </subcellularLocation>
</comment>
<dbReference type="PANTHER" id="PTHR12677:SF59">
    <property type="entry name" value="GOLGI APPARATUS MEMBRANE PROTEIN TVP38-RELATED"/>
    <property type="match status" value="1"/>
</dbReference>
<dbReference type="Proteomes" id="UP000053405">
    <property type="component" value="Unassembled WGS sequence"/>
</dbReference>
<evidence type="ECO:0000256" key="2">
    <source>
        <dbReference type="ARBA" id="ARBA00008640"/>
    </source>
</evidence>
<comment type="similarity">
    <text evidence="2 7">Belongs to the TVP38/TMEM64 family.</text>
</comment>
<dbReference type="InterPro" id="IPR015414">
    <property type="entry name" value="TMEM64"/>
</dbReference>
<dbReference type="InterPro" id="IPR032816">
    <property type="entry name" value="VTT_dom"/>
</dbReference>
<evidence type="ECO:0000256" key="1">
    <source>
        <dbReference type="ARBA" id="ARBA00004651"/>
    </source>
</evidence>
<feature type="domain" description="VTT" evidence="8">
    <location>
        <begin position="109"/>
        <end position="226"/>
    </location>
</feature>
<reference evidence="9 10" key="1">
    <citation type="submission" date="2012-12" db="EMBL/GenBank/DDBJ databases">
        <title>Whole genome shotgun sequence of Gordonia hirsuta NBRC 16056.</title>
        <authorList>
            <person name="Isaki-Nakamura S."/>
            <person name="Hosoyama A."/>
            <person name="Tsuchikane K."/>
            <person name="Katsumata H."/>
            <person name="Baba S."/>
            <person name="Yamazaki S."/>
            <person name="Fujita N."/>
        </authorList>
    </citation>
    <scope>NUCLEOTIDE SEQUENCE [LARGE SCALE GENOMIC DNA]</scope>
    <source>
        <strain evidence="9 10">NBRC 16056</strain>
    </source>
</reference>
<feature type="transmembrane region" description="Helical" evidence="7">
    <location>
        <begin position="89"/>
        <end position="109"/>
    </location>
</feature>
<evidence type="ECO:0000256" key="7">
    <source>
        <dbReference type="RuleBase" id="RU366058"/>
    </source>
</evidence>
<comment type="caution">
    <text evidence="9">The sequence shown here is derived from an EMBL/GenBank/DDBJ whole genome shotgun (WGS) entry which is preliminary data.</text>
</comment>
<evidence type="ECO:0000313" key="9">
    <source>
        <dbReference type="EMBL" id="GAC57258.1"/>
    </source>
</evidence>
<dbReference type="PANTHER" id="PTHR12677">
    <property type="entry name" value="GOLGI APPARATUS MEMBRANE PROTEIN TVP38-RELATED"/>
    <property type="match status" value="1"/>
</dbReference>
<keyword evidence="5 7" id="KW-1133">Transmembrane helix</keyword>
<dbReference type="AlphaFoldDB" id="L7LB44"/>
<keyword evidence="4 7" id="KW-0812">Transmembrane</keyword>